<keyword evidence="1" id="KW-0812">Transmembrane</keyword>
<organism evidence="2 3">
    <name type="scientific">Ambispora leptoticha</name>
    <dbReference type="NCBI Taxonomy" id="144679"/>
    <lineage>
        <taxon>Eukaryota</taxon>
        <taxon>Fungi</taxon>
        <taxon>Fungi incertae sedis</taxon>
        <taxon>Mucoromycota</taxon>
        <taxon>Glomeromycotina</taxon>
        <taxon>Glomeromycetes</taxon>
        <taxon>Archaeosporales</taxon>
        <taxon>Ambisporaceae</taxon>
        <taxon>Ambispora</taxon>
    </lineage>
</organism>
<protein>
    <submittedName>
        <fullName evidence="2">9160_t:CDS:1</fullName>
    </submittedName>
</protein>
<evidence type="ECO:0000256" key="1">
    <source>
        <dbReference type="SAM" id="Phobius"/>
    </source>
</evidence>
<gene>
    <name evidence="2" type="ORF">ALEPTO_LOCUS5858</name>
</gene>
<dbReference type="Proteomes" id="UP000789508">
    <property type="component" value="Unassembled WGS sequence"/>
</dbReference>
<sequence>MHNAKGGAPLLFRKRLADDEKKFIAFTHMMIVYVLLRWLNAKRLPSPQTTRLPSLFKFIPNLFSLYFPALVVEEFLHFFLLRYFVHIRNMNSFTIRGRPPPPESKDDDCCVCMGVGIGTHTTTFFTDIEEDEFADESCLGALENYCNIPHHVAHRPCMFRWFTTGLARVSGPILDFNQQLNQMRPAPVCPKCRGSLAVEIITKDSLVDDDNWRNRTTWNSRINSLIRDWRKVMNWRWIFARSELTIAYILIVWRILKWREKAQDKLLRR</sequence>
<evidence type="ECO:0000313" key="3">
    <source>
        <dbReference type="Proteomes" id="UP000789508"/>
    </source>
</evidence>
<dbReference type="OrthoDB" id="2384862at2759"/>
<dbReference type="AlphaFoldDB" id="A0A9N9AZR2"/>
<keyword evidence="1" id="KW-1133">Transmembrane helix</keyword>
<accession>A0A9N9AZR2</accession>
<feature type="transmembrane region" description="Helical" evidence="1">
    <location>
        <begin position="23"/>
        <end position="39"/>
    </location>
</feature>
<feature type="transmembrane region" description="Helical" evidence="1">
    <location>
        <begin position="237"/>
        <end position="256"/>
    </location>
</feature>
<keyword evidence="3" id="KW-1185">Reference proteome</keyword>
<name>A0A9N9AZR2_9GLOM</name>
<dbReference type="EMBL" id="CAJVPS010001793">
    <property type="protein sequence ID" value="CAG8550611.1"/>
    <property type="molecule type" value="Genomic_DNA"/>
</dbReference>
<feature type="transmembrane region" description="Helical" evidence="1">
    <location>
        <begin position="59"/>
        <end position="81"/>
    </location>
</feature>
<reference evidence="2" key="1">
    <citation type="submission" date="2021-06" db="EMBL/GenBank/DDBJ databases">
        <authorList>
            <person name="Kallberg Y."/>
            <person name="Tangrot J."/>
            <person name="Rosling A."/>
        </authorList>
    </citation>
    <scope>NUCLEOTIDE SEQUENCE</scope>
    <source>
        <strain evidence="2">FL130A</strain>
    </source>
</reference>
<proteinExistence type="predicted"/>
<comment type="caution">
    <text evidence="2">The sequence shown here is derived from an EMBL/GenBank/DDBJ whole genome shotgun (WGS) entry which is preliminary data.</text>
</comment>
<keyword evidence="1" id="KW-0472">Membrane</keyword>
<evidence type="ECO:0000313" key="2">
    <source>
        <dbReference type="EMBL" id="CAG8550611.1"/>
    </source>
</evidence>